<accession>A0A923NC51</accession>
<evidence type="ECO:0000313" key="4">
    <source>
        <dbReference type="EMBL" id="MBC5994220.1"/>
    </source>
</evidence>
<reference evidence="4" key="1">
    <citation type="submission" date="2020-08" db="EMBL/GenBank/DDBJ databases">
        <title>Pontibacter sp. SD6 16S ribosomal RNA gene Genome sequencing and assembly.</title>
        <authorList>
            <person name="Kang M."/>
        </authorList>
    </citation>
    <scope>NUCLEOTIDE SEQUENCE</scope>
    <source>
        <strain evidence="4">SD6</strain>
    </source>
</reference>
<proteinExistence type="predicted"/>
<sequence>MKRKLLLSLSGALCLFALPALAQDDAPTSKPNAISSYKTAIGLRFSPSYRFRPDVTVTAKHFISPEFAVEAQAGTADYDKGYHASLQYVWQPQLLTSQRLRPYAGIGLGVTGTEVSRYREEQPLSTNLIGIGSIGLEYSFAKVPISLSVDYRHALFGYKTDSFKDMPINRINNVAVGLKYNFR</sequence>
<dbReference type="Proteomes" id="UP000603640">
    <property type="component" value="Unassembled WGS sequence"/>
</dbReference>
<keyword evidence="5" id="KW-1185">Reference proteome</keyword>
<dbReference type="Gene3D" id="2.40.160.20">
    <property type="match status" value="1"/>
</dbReference>
<feature type="chain" id="PRO_5037664746" evidence="2">
    <location>
        <begin position="23"/>
        <end position="183"/>
    </location>
</feature>
<feature type="signal peptide" evidence="2">
    <location>
        <begin position="1"/>
        <end position="22"/>
    </location>
</feature>
<evidence type="ECO:0000313" key="5">
    <source>
        <dbReference type="Proteomes" id="UP000603640"/>
    </source>
</evidence>
<evidence type="ECO:0000259" key="3">
    <source>
        <dbReference type="Pfam" id="PF13505"/>
    </source>
</evidence>
<dbReference type="EMBL" id="JACRVF010000004">
    <property type="protein sequence ID" value="MBC5994220.1"/>
    <property type="molecule type" value="Genomic_DNA"/>
</dbReference>
<evidence type="ECO:0000256" key="1">
    <source>
        <dbReference type="ARBA" id="ARBA00022729"/>
    </source>
</evidence>
<keyword evidence="1 2" id="KW-0732">Signal</keyword>
<evidence type="ECO:0000256" key="2">
    <source>
        <dbReference type="SAM" id="SignalP"/>
    </source>
</evidence>
<comment type="caution">
    <text evidence="4">The sequence shown here is derived from an EMBL/GenBank/DDBJ whole genome shotgun (WGS) entry which is preliminary data.</text>
</comment>
<dbReference type="SUPFAM" id="SSF56925">
    <property type="entry name" value="OMPA-like"/>
    <property type="match status" value="1"/>
</dbReference>
<dbReference type="RefSeq" id="WP_187068231.1">
    <property type="nucleotide sequence ID" value="NZ_JACRVF010000004.1"/>
</dbReference>
<dbReference type="InterPro" id="IPR011250">
    <property type="entry name" value="OMP/PagP_B-barrel"/>
</dbReference>
<dbReference type="Pfam" id="PF13505">
    <property type="entry name" value="OMP_b-brl"/>
    <property type="match status" value="1"/>
</dbReference>
<gene>
    <name evidence="4" type="ORF">H8S84_15335</name>
</gene>
<dbReference type="InterPro" id="IPR027385">
    <property type="entry name" value="Beta-barrel_OMP"/>
</dbReference>
<protein>
    <submittedName>
        <fullName evidence="4">Outer membrane beta-barrel protein</fullName>
    </submittedName>
</protein>
<name>A0A923NC51_9BACT</name>
<feature type="domain" description="Outer membrane protein beta-barrel" evidence="3">
    <location>
        <begin position="29"/>
        <end position="182"/>
    </location>
</feature>
<dbReference type="AlphaFoldDB" id="A0A923NC51"/>
<organism evidence="4 5">
    <name type="scientific">Pontibacter cellulosilyticus</name>
    <dbReference type="NCBI Taxonomy" id="1720253"/>
    <lineage>
        <taxon>Bacteria</taxon>
        <taxon>Pseudomonadati</taxon>
        <taxon>Bacteroidota</taxon>
        <taxon>Cytophagia</taxon>
        <taxon>Cytophagales</taxon>
        <taxon>Hymenobacteraceae</taxon>
        <taxon>Pontibacter</taxon>
    </lineage>
</organism>